<dbReference type="Proteomes" id="UP000034680">
    <property type="component" value="Unassembled WGS sequence"/>
</dbReference>
<sequence length="1227" mass="140254">MMLQLSKVRAHILPRPVRCVALAGNMYIKQIIIQGFKRLRAYKDQTIIEPFSPGTNVVVGRNGSGKSNFFAAIRFVLSDAYSNLSREERAALLHEGSGSAVATAYVEIIFDNEDRRFQTIDKDDVAIRRTIGHKKDEYSVDKKVWAKKEVLQLLDTAGFSRSNPFYIVPQGRVTALTNMKEKERLNLLKEVAGTHLYEDKRAESLKIMNETNNKREKIDELLAYIKERLSELEEEKEELRGFQNSDRERRCLEYAYYYQQQTHFEEALEELGSAIKDGGENDTEQRVAFSKGEKAIAGMESNLSSLQQQLNLLKIDRRQLEEDRREVAKSRAKAELKVKNLADSQSSRDMAKHQHDTELDAVRKEIKAKETELKKLTPEFEKRKKMENEVKQILDHAENRRMRLLNKQTRSSQFKNRAERDDYLQKEINDLNLTISKQKANLIDAEEEVKNVTESIDGLEKSVADLRGQLENWGGGRQSMIDQVAQAQESLDSLNEERKRLRREDDKLDTVLAKVREEKDRAERELSYAMDHATAKGLATLRQIRREKDIPGAYGTLAELMEVPEAYRIAVEQTAGTSLFHYVVDNERTASMLATELFKRHGGRITFMPLAQLKPRRVNMPRASDIVPLINKINYDQQYEDAFQQVFGKTVVTNNLQIGGQYARSHNVDAITSDGDIINKRGVISGGYIDTRKSRLEAVAAVNQWRDKYEEILSQASETRKQMEQKDQEITRALGELQKRESQLRRADGGLDPLKIELRSKLSQLEREREHLDAAISRRDQVDKNMHDFGANLEAMEAELASDFKKALSSDEEQAVEELTQQVQQLQKEWNVAARARRELGTRKQILETDLRQNLRLKEDQLSGLAFENSTAADGGSSYSDAQKELKKIQKSTVSIEKKIQQNEAQAEELGSQISEVGSAIEVKQQELQELARQIERHQKRIEKSAQKKHILTGQIEEMAKSIRDLGVLPDEAFTKYIKLKSNEITKRLKNVNEKLKKYKHVNKKAFEQYNSFTTQQEQLLKRREELDASQASIEELIAHLDERKDEAVQRTFKQVSKEFAEIFERLVPAGRGGLVIERKADKRRGDPEDSDDQDGGSVENYTGVGIKVSFNSKMDEQQKIQQLSGGQKSLCALCLIFALQRTESSPFVIFDEVDANLDAQYRTAVAELLQTLSKEAGTQFICTTFRPEIVNVADKCYGVTFRNKSSAIGCYDTEDALEFVEGQAPR</sequence>
<keyword evidence="4" id="KW-0498">Mitosis</keyword>
<evidence type="ECO:0000256" key="10">
    <source>
        <dbReference type="SAM" id="MobiDB-lite"/>
    </source>
</evidence>
<dbReference type="SUPFAM" id="SSF75553">
    <property type="entry name" value="Smc hinge domain"/>
    <property type="match status" value="1"/>
</dbReference>
<dbReference type="GO" id="GO:0005634">
    <property type="term" value="C:nucleus"/>
    <property type="evidence" value="ECO:0007669"/>
    <property type="project" value="UniProtKB-SubCell"/>
</dbReference>
<dbReference type="InterPro" id="IPR024704">
    <property type="entry name" value="SMC"/>
</dbReference>
<dbReference type="Pfam" id="PF02463">
    <property type="entry name" value="SMC_N"/>
    <property type="match status" value="1"/>
</dbReference>
<feature type="coiled-coil region" evidence="9">
    <location>
        <begin position="215"/>
        <end position="245"/>
    </location>
</feature>
<dbReference type="PANTHER" id="PTHR43977">
    <property type="entry name" value="STRUCTURAL MAINTENANCE OF CHROMOSOMES PROTEIN 3"/>
    <property type="match status" value="1"/>
</dbReference>
<feature type="region of interest" description="Disordered" evidence="10">
    <location>
        <begin position="1079"/>
        <end position="1101"/>
    </location>
</feature>
<feature type="coiled-coil region" evidence="9">
    <location>
        <begin position="809"/>
        <end position="836"/>
    </location>
</feature>
<evidence type="ECO:0000259" key="11">
    <source>
        <dbReference type="SMART" id="SM00968"/>
    </source>
</evidence>
<dbReference type="InterPro" id="IPR036277">
    <property type="entry name" value="SMC_hinge_sf"/>
</dbReference>
<dbReference type="InterPro" id="IPR003395">
    <property type="entry name" value="RecF/RecN/SMC_N"/>
</dbReference>
<dbReference type="STRING" id="1214573.A0A0G2FZ34"/>
<comment type="caution">
    <text evidence="12">The sequence shown here is derived from an EMBL/GenBank/DDBJ whole genome shotgun (WGS) entry which is preliminary data.</text>
</comment>
<keyword evidence="3" id="KW-0132">Cell division</keyword>
<dbReference type="Gene3D" id="1.20.1060.20">
    <property type="match status" value="1"/>
</dbReference>
<feature type="coiled-coil region" evidence="9">
    <location>
        <begin position="914"/>
        <end position="948"/>
    </location>
</feature>
<dbReference type="SUPFAM" id="SSF52540">
    <property type="entry name" value="P-loop containing nucleoside triphosphate hydrolases"/>
    <property type="match status" value="2"/>
</dbReference>
<evidence type="ECO:0000256" key="7">
    <source>
        <dbReference type="ARBA" id="ARBA00023306"/>
    </source>
</evidence>
<evidence type="ECO:0000256" key="6">
    <source>
        <dbReference type="ARBA" id="ARBA00023242"/>
    </source>
</evidence>
<feature type="region of interest" description="Disordered" evidence="10">
    <location>
        <begin position="338"/>
        <end position="357"/>
    </location>
</feature>
<dbReference type="OrthoDB" id="431497at2759"/>
<dbReference type="Gene3D" id="3.30.70.1620">
    <property type="match status" value="1"/>
</dbReference>
<dbReference type="GO" id="GO:0005694">
    <property type="term" value="C:chromosome"/>
    <property type="evidence" value="ECO:0007669"/>
    <property type="project" value="InterPro"/>
</dbReference>
<keyword evidence="5 9" id="KW-0175">Coiled coil</keyword>
<protein>
    <recommendedName>
        <fullName evidence="8">Structural maintenance of chromosomes protein</fullName>
    </recommendedName>
</protein>
<evidence type="ECO:0000256" key="4">
    <source>
        <dbReference type="ARBA" id="ARBA00022776"/>
    </source>
</evidence>
<dbReference type="GO" id="GO:0016887">
    <property type="term" value="F:ATP hydrolysis activity"/>
    <property type="evidence" value="ECO:0007669"/>
    <property type="project" value="InterPro"/>
</dbReference>
<dbReference type="InterPro" id="IPR010935">
    <property type="entry name" value="SMC_hinge"/>
</dbReference>
<evidence type="ECO:0000256" key="8">
    <source>
        <dbReference type="PIRNR" id="PIRNR005719"/>
    </source>
</evidence>
<dbReference type="FunFam" id="3.40.50.300:FF:000424">
    <property type="entry name" value="Structural maintenance of chromosomes 3"/>
    <property type="match status" value="1"/>
</dbReference>
<accession>A0A0G2FZ34</accession>
<dbReference type="GO" id="GO:0051301">
    <property type="term" value="P:cell division"/>
    <property type="evidence" value="ECO:0007669"/>
    <property type="project" value="UniProtKB-KW"/>
</dbReference>
<comment type="subcellular location">
    <subcellularLocation>
        <location evidence="1 8">Nucleus</location>
    </subcellularLocation>
</comment>
<reference evidence="12 13" key="1">
    <citation type="submission" date="2015-05" db="EMBL/GenBank/DDBJ databases">
        <title>Distinctive expansion of gene families associated with plant cell wall degradation and secondary metabolism in the genomes of grapevine trunk pathogens.</title>
        <authorList>
            <person name="Lawrence D.P."/>
            <person name="Travadon R."/>
            <person name="Rolshausen P.E."/>
            <person name="Baumgartner K."/>
        </authorList>
    </citation>
    <scope>NUCLEOTIDE SEQUENCE [LARGE SCALE GENOMIC DNA]</scope>
    <source>
        <strain evidence="12">DA912</strain>
    </source>
</reference>
<proteinExistence type="inferred from homology"/>
<dbReference type="InterPro" id="IPR027417">
    <property type="entry name" value="P-loop_NTPase"/>
</dbReference>
<dbReference type="EMBL" id="LCUC01000020">
    <property type="protein sequence ID" value="KKY39367.1"/>
    <property type="molecule type" value="Genomic_DNA"/>
</dbReference>
<dbReference type="GO" id="GO:0051276">
    <property type="term" value="P:chromosome organization"/>
    <property type="evidence" value="ECO:0007669"/>
    <property type="project" value="InterPro"/>
</dbReference>
<dbReference type="InterPro" id="IPR041741">
    <property type="entry name" value="SMC3_ABC_euk"/>
</dbReference>
<dbReference type="PIRSF" id="PIRSF005719">
    <property type="entry name" value="SMC"/>
    <property type="match status" value="1"/>
</dbReference>
<dbReference type="FunFam" id="3.40.50.300:FF:000370">
    <property type="entry name" value="Structural maintenance of chromosomes 3"/>
    <property type="match status" value="1"/>
</dbReference>
<evidence type="ECO:0000256" key="9">
    <source>
        <dbReference type="SAM" id="Coils"/>
    </source>
</evidence>
<feature type="domain" description="SMC hinge" evidence="11">
    <location>
        <begin position="551"/>
        <end position="663"/>
    </location>
</feature>
<dbReference type="Pfam" id="PF06470">
    <property type="entry name" value="SMC_hinge"/>
    <property type="match status" value="1"/>
</dbReference>
<feature type="coiled-coil region" evidence="9">
    <location>
        <begin position="982"/>
        <end position="1009"/>
    </location>
</feature>
<evidence type="ECO:0000256" key="3">
    <source>
        <dbReference type="ARBA" id="ARBA00022618"/>
    </source>
</evidence>
<dbReference type="CDD" id="cd03272">
    <property type="entry name" value="ABC_SMC3_euk"/>
    <property type="match status" value="1"/>
</dbReference>
<dbReference type="Gene3D" id="3.40.50.300">
    <property type="entry name" value="P-loop containing nucleotide triphosphate hydrolases"/>
    <property type="match status" value="2"/>
</dbReference>
<organism evidence="12 13">
    <name type="scientific">Diaporthe ampelina</name>
    <dbReference type="NCBI Taxonomy" id="1214573"/>
    <lineage>
        <taxon>Eukaryota</taxon>
        <taxon>Fungi</taxon>
        <taxon>Dikarya</taxon>
        <taxon>Ascomycota</taxon>
        <taxon>Pezizomycotina</taxon>
        <taxon>Sordariomycetes</taxon>
        <taxon>Sordariomycetidae</taxon>
        <taxon>Diaporthales</taxon>
        <taxon>Diaporthaceae</taxon>
        <taxon>Diaporthe</taxon>
    </lineage>
</organism>
<dbReference type="GO" id="GO:0005524">
    <property type="term" value="F:ATP binding"/>
    <property type="evidence" value="ECO:0007669"/>
    <property type="project" value="InterPro"/>
</dbReference>
<evidence type="ECO:0000313" key="12">
    <source>
        <dbReference type="EMBL" id="KKY39367.1"/>
    </source>
</evidence>
<gene>
    <name evidence="12" type="ORF">UCDDA912_g00578</name>
</gene>
<dbReference type="AlphaFoldDB" id="A0A0G2FZ34"/>
<reference evidence="12 13" key="2">
    <citation type="submission" date="2015-05" db="EMBL/GenBank/DDBJ databases">
        <authorList>
            <person name="Morales-Cruz A."/>
            <person name="Amrine K.C."/>
            <person name="Cantu D."/>
        </authorList>
    </citation>
    <scope>NUCLEOTIDE SEQUENCE [LARGE SCALE GENOMIC DNA]</scope>
    <source>
        <strain evidence="12">DA912</strain>
    </source>
</reference>
<evidence type="ECO:0000256" key="2">
    <source>
        <dbReference type="ARBA" id="ARBA00005917"/>
    </source>
</evidence>
<comment type="similarity">
    <text evidence="2">Belongs to the SMC family. SMC3 subfamily.</text>
</comment>
<evidence type="ECO:0000256" key="1">
    <source>
        <dbReference type="ARBA" id="ARBA00004123"/>
    </source>
</evidence>
<keyword evidence="13" id="KW-1185">Reference proteome</keyword>
<dbReference type="GO" id="GO:0007059">
    <property type="term" value="P:chromosome segregation"/>
    <property type="evidence" value="ECO:0007669"/>
    <property type="project" value="UniProtKB-ARBA"/>
</dbReference>
<feature type="coiled-coil region" evidence="9">
    <location>
        <begin position="702"/>
        <end position="775"/>
    </location>
</feature>
<keyword evidence="6 8" id="KW-0539">Nucleus</keyword>
<evidence type="ECO:0000256" key="5">
    <source>
        <dbReference type="ARBA" id="ARBA00023054"/>
    </source>
</evidence>
<keyword evidence="7" id="KW-0131">Cell cycle</keyword>
<feature type="compositionally biased region" description="Basic and acidic residues" evidence="10">
    <location>
        <begin position="1079"/>
        <end position="1088"/>
    </location>
</feature>
<dbReference type="SMART" id="SM00968">
    <property type="entry name" value="SMC_hinge"/>
    <property type="match status" value="1"/>
</dbReference>
<name>A0A0G2FZ34_9PEZI</name>
<evidence type="ECO:0000313" key="13">
    <source>
        <dbReference type="Proteomes" id="UP000034680"/>
    </source>
</evidence>